<dbReference type="PANTHER" id="PTHR22168">
    <property type="entry name" value="TMEM26 PROTEIN"/>
    <property type="match status" value="1"/>
</dbReference>
<keyword evidence="1" id="KW-0472">Membrane</keyword>
<dbReference type="PANTHER" id="PTHR22168:SF3">
    <property type="entry name" value="TRANSMEMBRANE PROTEIN 26"/>
    <property type="match status" value="1"/>
</dbReference>
<dbReference type="AlphaFoldDB" id="A0A0E9X8H1"/>
<reference evidence="2" key="2">
    <citation type="journal article" date="2015" name="Fish Shellfish Immunol.">
        <title>Early steps in the European eel (Anguilla anguilla)-Vibrio vulnificus interaction in the gills: Role of the RtxA13 toxin.</title>
        <authorList>
            <person name="Callol A."/>
            <person name="Pajuelo D."/>
            <person name="Ebbesson L."/>
            <person name="Teles M."/>
            <person name="MacKenzie S."/>
            <person name="Amaro C."/>
        </authorList>
    </citation>
    <scope>NUCLEOTIDE SEQUENCE</scope>
</reference>
<accession>A0A0E9X8H1</accession>
<keyword evidence="1" id="KW-0812">Transmembrane</keyword>
<proteinExistence type="predicted"/>
<evidence type="ECO:0000313" key="2">
    <source>
        <dbReference type="EMBL" id="JAH99042.1"/>
    </source>
</evidence>
<evidence type="ECO:0000256" key="1">
    <source>
        <dbReference type="SAM" id="Phobius"/>
    </source>
</evidence>
<dbReference type="EMBL" id="GBXM01009535">
    <property type="protein sequence ID" value="JAH99042.1"/>
    <property type="molecule type" value="Transcribed_RNA"/>
</dbReference>
<dbReference type="Pfam" id="PF09772">
    <property type="entry name" value="Tmem26"/>
    <property type="match status" value="1"/>
</dbReference>
<keyword evidence="1" id="KW-1133">Transmembrane helix</keyword>
<dbReference type="InterPro" id="IPR019169">
    <property type="entry name" value="Transmembrane_26"/>
</dbReference>
<organism evidence="2">
    <name type="scientific">Anguilla anguilla</name>
    <name type="common">European freshwater eel</name>
    <name type="synonym">Muraena anguilla</name>
    <dbReference type="NCBI Taxonomy" id="7936"/>
    <lineage>
        <taxon>Eukaryota</taxon>
        <taxon>Metazoa</taxon>
        <taxon>Chordata</taxon>
        <taxon>Craniata</taxon>
        <taxon>Vertebrata</taxon>
        <taxon>Euteleostomi</taxon>
        <taxon>Actinopterygii</taxon>
        <taxon>Neopterygii</taxon>
        <taxon>Teleostei</taxon>
        <taxon>Anguilliformes</taxon>
        <taxon>Anguillidae</taxon>
        <taxon>Anguilla</taxon>
    </lineage>
</organism>
<protein>
    <submittedName>
        <fullName evidence="2">Uncharacterized protein</fullName>
    </submittedName>
</protein>
<name>A0A0E9X8H1_ANGAN</name>
<feature type="transmembrane region" description="Helical" evidence="1">
    <location>
        <begin position="55"/>
        <end position="80"/>
    </location>
</feature>
<sequence>MLQFPHHLAVVRQDEDAGDASDSLLSCCSPDMWVIMESLFIQDGPFLMVRLLVLIHYQLFHLMLLFFTFKNFLVVILNLYRLSVICYDNRKGSKNDSY</sequence>
<reference evidence="2" key="1">
    <citation type="submission" date="2014-11" db="EMBL/GenBank/DDBJ databases">
        <authorList>
            <person name="Amaro Gonzalez C."/>
        </authorList>
    </citation>
    <scope>NUCLEOTIDE SEQUENCE</scope>
</reference>